<accession>S3ZK55</accession>
<sequence length="34" mass="3935">MGRRPRYRSPVQDSSPLARPDQARTPMPRRGGRK</sequence>
<protein>
    <submittedName>
        <fullName evidence="2">Uncharacterized protein</fullName>
    </submittedName>
</protein>
<organism evidence="2 3">
    <name type="scientific">Streptomyces aurantiacus JA 4570</name>
    <dbReference type="NCBI Taxonomy" id="1286094"/>
    <lineage>
        <taxon>Bacteria</taxon>
        <taxon>Bacillati</taxon>
        <taxon>Actinomycetota</taxon>
        <taxon>Actinomycetes</taxon>
        <taxon>Kitasatosporales</taxon>
        <taxon>Streptomycetaceae</taxon>
        <taxon>Streptomyces</taxon>
        <taxon>Streptomyces aurantiacus group</taxon>
    </lineage>
</organism>
<evidence type="ECO:0000313" key="2">
    <source>
        <dbReference type="EMBL" id="EPH43961.1"/>
    </source>
</evidence>
<dbReference type="AlphaFoldDB" id="S3ZK55"/>
<evidence type="ECO:0000313" key="3">
    <source>
        <dbReference type="Proteomes" id="UP000014629"/>
    </source>
</evidence>
<name>S3ZK55_9ACTN</name>
<comment type="caution">
    <text evidence="2">The sequence shown here is derived from an EMBL/GenBank/DDBJ whole genome shotgun (WGS) entry which is preliminary data.</text>
</comment>
<dbReference type="Proteomes" id="UP000014629">
    <property type="component" value="Unassembled WGS sequence"/>
</dbReference>
<evidence type="ECO:0000256" key="1">
    <source>
        <dbReference type="SAM" id="MobiDB-lite"/>
    </source>
</evidence>
<feature type="region of interest" description="Disordered" evidence="1">
    <location>
        <begin position="1"/>
        <end position="34"/>
    </location>
</feature>
<keyword evidence="3" id="KW-1185">Reference proteome</keyword>
<proteinExistence type="predicted"/>
<dbReference type="EMBL" id="AOPZ01000125">
    <property type="protein sequence ID" value="EPH43961.1"/>
    <property type="molecule type" value="Genomic_DNA"/>
</dbReference>
<reference evidence="2 3" key="1">
    <citation type="submission" date="2013-02" db="EMBL/GenBank/DDBJ databases">
        <title>Draft Genome Sequence of Streptomyces aurantiacus, Which Produces Setomimycin.</title>
        <authorList>
            <person name="Gruening B.A."/>
            <person name="Praeg A."/>
            <person name="Erxleben A."/>
            <person name="Guenther S."/>
            <person name="Mueller M."/>
        </authorList>
    </citation>
    <scope>NUCLEOTIDE SEQUENCE [LARGE SCALE GENOMIC DNA]</scope>
    <source>
        <strain evidence="2 3">JA 4570</strain>
    </source>
</reference>
<gene>
    <name evidence="2" type="ORF">STRAU_2959</name>
</gene>